<dbReference type="SUPFAM" id="SSF51905">
    <property type="entry name" value="FAD/NAD(P)-binding domain"/>
    <property type="match status" value="1"/>
</dbReference>
<evidence type="ECO:0000313" key="1">
    <source>
        <dbReference type="EMBL" id="EKC68759.1"/>
    </source>
</evidence>
<proteinExistence type="predicted"/>
<dbReference type="Gene3D" id="3.50.50.60">
    <property type="entry name" value="FAD/NAD(P)-binding domain"/>
    <property type="match status" value="1"/>
</dbReference>
<gene>
    <name evidence="1" type="ORF">OBE_04765</name>
</gene>
<protein>
    <submittedName>
        <fullName evidence="1">NADH oxidase</fullName>
    </submittedName>
</protein>
<name>K1TME3_9ZZZZ</name>
<dbReference type="AlphaFoldDB" id="K1TME3"/>
<dbReference type="EMBL" id="AJWZ01003242">
    <property type="protein sequence ID" value="EKC68759.1"/>
    <property type="molecule type" value="Genomic_DNA"/>
</dbReference>
<accession>K1TME3</accession>
<feature type="non-terminal residue" evidence="1">
    <location>
        <position position="1"/>
    </location>
</feature>
<dbReference type="Gene3D" id="3.40.50.720">
    <property type="entry name" value="NAD(P)-binding Rossmann-like Domain"/>
    <property type="match status" value="1"/>
</dbReference>
<dbReference type="InterPro" id="IPR036188">
    <property type="entry name" value="FAD/NAD-bd_sf"/>
</dbReference>
<reference evidence="1" key="1">
    <citation type="journal article" date="2013" name="Environ. Microbiol.">
        <title>Microbiota from the distal guts of lean and obese adolescents exhibit partial functional redundancy besides clear differences in community structure.</title>
        <authorList>
            <person name="Ferrer M."/>
            <person name="Ruiz A."/>
            <person name="Lanza F."/>
            <person name="Haange S.B."/>
            <person name="Oberbach A."/>
            <person name="Till H."/>
            <person name="Bargiela R."/>
            <person name="Campoy C."/>
            <person name="Segura M.T."/>
            <person name="Richter M."/>
            <person name="von Bergen M."/>
            <person name="Seifert J."/>
            <person name="Suarez A."/>
        </authorList>
    </citation>
    <scope>NUCLEOTIDE SEQUENCE</scope>
</reference>
<sequence>RGIELNKVDTENILLVDADYVVLSLGVRPENKLYDDINGKLKNVYLIGDAEKTGRIADATSQAYELCKNI</sequence>
<comment type="caution">
    <text evidence="1">The sequence shown here is derived from an EMBL/GenBank/DDBJ whole genome shotgun (WGS) entry which is preliminary data.</text>
</comment>
<organism evidence="1">
    <name type="scientific">human gut metagenome</name>
    <dbReference type="NCBI Taxonomy" id="408170"/>
    <lineage>
        <taxon>unclassified sequences</taxon>
        <taxon>metagenomes</taxon>
        <taxon>organismal metagenomes</taxon>
    </lineage>
</organism>